<dbReference type="AlphaFoldDB" id="A0A9D4B1P1"/>
<evidence type="ECO:0000313" key="2">
    <source>
        <dbReference type="EMBL" id="KAH1177046.1"/>
    </source>
</evidence>
<sequence length="102" mass="10530">CCLRRWCPLTPERPPSAAAAGPAPAAPRSRPAAGAQAGAVVNPQSGSHAPGAAWGAAPSACLSRGGAQTRHAHGLIDPFGRFMELPFLCLLYLLFWRGESGL</sequence>
<feature type="non-terminal residue" evidence="2">
    <location>
        <position position="102"/>
    </location>
</feature>
<organism evidence="2 3">
    <name type="scientific">Mauremys mutica</name>
    <name type="common">yellowpond turtle</name>
    <dbReference type="NCBI Taxonomy" id="74926"/>
    <lineage>
        <taxon>Eukaryota</taxon>
        <taxon>Metazoa</taxon>
        <taxon>Chordata</taxon>
        <taxon>Craniata</taxon>
        <taxon>Vertebrata</taxon>
        <taxon>Euteleostomi</taxon>
        <taxon>Archelosauria</taxon>
        <taxon>Testudinata</taxon>
        <taxon>Testudines</taxon>
        <taxon>Cryptodira</taxon>
        <taxon>Durocryptodira</taxon>
        <taxon>Testudinoidea</taxon>
        <taxon>Geoemydidae</taxon>
        <taxon>Geoemydinae</taxon>
        <taxon>Mauremys</taxon>
    </lineage>
</organism>
<comment type="caution">
    <text evidence="2">The sequence shown here is derived from an EMBL/GenBank/DDBJ whole genome shotgun (WGS) entry which is preliminary data.</text>
</comment>
<reference evidence="2" key="1">
    <citation type="submission" date="2021-09" db="EMBL/GenBank/DDBJ databases">
        <title>The genome of Mauremys mutica provides insights into the evolution of semi-aquatic lifestyle.</title>
        <authorList>
            <person name="Gong S."/>
            <person name="Gao Y."/>
        </authorList>
    </citation>
    <scope>NUCLEOTIDE SEQUENCE</scope>
    <source>
        <strain evidence="2">MM-2020</strain>
        <tissue evidence="2">Muscle</tissue>
    </source>
</reference>
<accession>A0A9D4B1P1</accession>
<feature type="compositionally biased region" description="Low complexity" evidence="1">
    <location>
        <begin position="15"/>
        <end position="58"/>
    </location>
</feature>
<feature type="region of interest" description="Disordered" evidence="1">
    <location>
        <begin position="9"/>
        <end position="58"/>
    </location>
</feature>
<evidence type="ECO:0000256" key="1">
    <source>
        <dbReference type="SAM" id="MobiDB-lite"/>
    </source>
</evidence>
<proteinExistence type="predicted"/>
<name>A0A9D4B1P1_9SAUR</name>
<dbReference type="EMBL" id="JAHDVG010000474">
    <property type="protein sequence ID" value="KAH1177046.1"/>
    <property type="molecule type" value="Genomic_DNA"/>
</dbReference>
<gene>
    <name evidence="2" type="ORF">KIL84_010748</name>
</gene>
<dbReference type="Proteomes" id="UP000827986">
    <property type="component" value="Unassembled WGS sequence"/>
</dbReference>
<keyword evidence="3" id="KW-1185">Reference proteome</keyword>
<protein>
    <submittedName>
        <fullName evidence="2">Uncharacterized protein</fullName>
    </submittedName>
</protein>
<evidence type="ECO:0000313" key="3">
    <source>
        <dbReference type="Proteomes" id="UP000827986"/>
    </source>
</evidence>